<feature type="transmembrane region" description="Helical" evidence="2">
    <location>
        <begin position="299"/>
        <end position="317"/>
    </location>
</feature>
<dbReference type="RefSeq" id="WP_206198352.1">
    <property type="nucleotide sequence ID" value="NZ_AUND01000038.1"/>
</dbReference>
<evidence type="ECO:0000313" key="3">
    <source>
        <dbReference type="EMBL" id="KEO51626.1"/>
    </source>
</evidence>
<dbReference type="AlphaFoldDB" id="A0A074J2L8"/>
<accession>A0A074J2L8</accession>
<feature type="transmembrane region" description="Helical" evidence="2">
    <location>
        <begin position="87"/>
        <end position="107"/>
    </location>
</feature>
<dbReference type="EMBL" id="AUND01000038">
    <property type="protein sequence ID" value="KEO51626.1"/>
    <property type="molecule type" value="Genomic_DNA"/>
</dbReference>
<evidence type="ECO:0000256" key="2">
    <source>
        <dbReference type="SAM" id="Phobius"/>
    </source>
</evidence>
<dbReference type="PANTHER" id="PTHR37422:SF13">
    <property type="entry name" value="LIPOPOLYSACCHARIDE BIOSYNTHESIS PROTEIN PA4999-RELATED"/>
    <property type="match status" value="1"/>
</dbReference>
<feature type="transmembrane region" description="Helical" evidence="2">
    <location>
        <begin position="274"/>
        <end position="292"/>
    </location>
</feature>
<evidence type="ECO:0000313" key="4">
    <source>
        <dbReference type="Proteomes" id="UP000027432"/>
    </source>
</evidence>
<keyword evidence="2" id="KW-1133">Transmembrane helix</keyword>
<organism evidence="3 4">
    <name type="scientific">Thioclava pacifica DSM 10166</name>
    <dbReference type="NCBI Taxonomy" id="1353537"/>
    <lineage>
        <taxon>Bacteria</taxon>
        <taxon>Pseudomonadati</taxon>
        <taxon>Pseudomonadota</taxon>
        <taxon>Alphaproteobacteria</taxon>
        <taxon>Rhodobacterales</taxon>
        <taxon>Paracoccaceae</taxon>
        <taxon>Thioclava</taxon>
    </lineage>
</organism>
<dbReference type="InterPro" id="IPR051533">
    <property type="entry name" value="WaaL-like"/>
</dbReference>
<keyword evidence="2" id="KW-0472">Membrane</keyword>
<sequence length="469" mass="52630">MRAGVISPERHRQFERRGSKAKSGDPLPDADLFKAKLPKPVFIMMLAILVPVAFHLGPLALTGVRLVLLVAVLPLLYRLFTGQYGRMLLIDWLFIAHFLWAALALAVNNPDRVIQQAGSVGIEFLGGYMMGRAYIRTREDFAALAKALVWSVVFLLPFALVEAKTGTPPLAMLINKLPGLSSITLVYAEPRLGLERVQGSFNHPILFGLYVSVSFPFAFVAFKGIRSRLWRVVMAGIVLFTGALALSSGALLALLLQIGLIAWYQTFKGIEWRWWLLIGLFALSYVAIDLLSNRTPIRVFMSYATFSAHTAYWRMLIFEWGMHNVWSNPIFGIGLNDWVRPAWMHTPSVDNFWLLTTMRYGIPGFLLLATGYGLGLAQIMRRDFSQDPRLLVFRRAWVFTFVGLSFTLCTVHVWDSVYAFVFFMFGAGLWMIDTKPSAQAKAPRPSRDASTGSLGAAYSRFGQSRKRDA</sequence>
<feature type="transmembrane region" description="Helical" evidence="2">
    <location>
        <begin position="143"/>
        <end position="161"/>
    </location>
</feature>
<keyword evidence="2" id="KW-0812">Transmembrane</keyword>
<dbReference type="PANTHER" id="PTHR37422">
    <property type="entry name" value="TEICHURONIC ACID BIOSYNTHESIS PROTEIN TUAE"/>
    <property type="match status" value="1"/>
</dbReference>
<protein>
    <recommendedName>
        <fullName evidence="5">O-antigen polymerase</fullName>
    </recommendedName>
</protein>
<evidence type="ECO:0000256" key="1">
    <source>
        <dbReference type="SAM" id="MobiDB-lite"/>
    </source>
</evidence>
<name>A0A074J2L8_9RHOB</name>
<comment type="caution">
    <text evidence="3">The sequence shown here is derived from an EMBL/GenBank/DDBJ whole genome shotgun (WGS) entry which is preliminary data.</text>
</comment>
<proteinExistence type="predicted"/>
<keyword evidence="4" id="KW-1185">Reference proteome</keyword>
<feature type="compositionally biased region" description="Basic and acidic residues" evidence="1">
    <location>
        <begin position="8"/>
        <end position="18"/>
    </location>
</feature>
<feature type="transmembrane region" description="Helical" evidence="2">
    <location>
        <begin position="41"/>
        <end position="57"/>
    </location>
</feature>
<feature type="region of interest" description="Disordered" evidence="1">
    <location>
        <begin position="439"/>
        <end position="469"/>
    </location>
</feature>
<evidence type="ECO:0008006" key="5">
    <source>
        <dbReference type="Google" id="ProtNLM"/>
    </source>
</evidence>
<dbReference type="STRING" id="1353537.TP2_12070"/>
<feature type="transmembrane region" description="Helical" evidence="2">
    <location>
        <begin position="205"/>
        <end position="225"/>
    </location>
</feature>
<dbReference type="Proteomes" id="UP000027432">
    <property type="component" value="Unassembled WGS sequence"/>
</dbReference>
<feature type="transmembrane region" description="Helical" evidence="2">
    <location>
        <begin position="237"/>
        <end position="262"/>
    </location>
</feature>
<feature type="transmembrane region" description="Helical" evidence="2">
    <location>
        <begin position="392"/>
        <end position="411"/>
    </location>
</feature>
<feature type="transmembrane region" description="Helical" evidence="2">
    <location>
        <begin position="360"/>
        <end position="380"/>
    </location>
</feature>
<reference evidence="3 4" key="1">
    <citation type="submission" date="2013-07" db="EMBL/GenBank/DDBJ databases">
        <title>Thioclava pacifica DSM 10166 Genome Sequencing.</title>
        <authorList>
            <person name="Lai Q."/>
            <person name="Shao Z."/>
        </authorList>
    </citation>
    <scope>NUCLEOTIDE SEQUENCE [LARGE SCALE GENOMIC DNA]</scope>
    <source>
        <strain evidence="3 4">DSM 10166</strain>
    </source>
</reference>
<gene>
    <name evidence="3" type="ORF">TP2_12070</name>
</gene>
<dbReference type="eggNOG" id="ENOG502ZAGS">
    <property type="taxonomic scope" value="Bacteria"/>
</dbReference>
<feature type="region of interest" description="Disordered" evidence="1">
    <location>
        <begin position="1"/>
        <end position="25"/>
    </location>
</feature>